<dbReference type="InterPro" id="IPR015422">
    <property type="entry name" value="PyrdxlP-dep_Trfase_small"/>
</dbReference>
<evidence type="ECO:0000256" key="2">
    <source>
        <dbReference type="ARBA" id="ARBA00007441"/>
    </source>
</evidence>
<evidence type="ECO:0000256" key="6">
    <source>
        <dbReference type="RuleBase" id="RU000481"/>
    </source>
</evidence>
<protein>
    <recommendedName>
        <fullName evidence="6">Aminotransferase</fullName>
        <ecNumber evidence="6">2.6.1.-</ecNumber>
    </recommendedName>
</protein>
<evidence type="ECO:0000256" key="1">
    <source>
        <dbReference type="ARBA" id="ARBA00001933"/>
    </source>
</evidence>
<dbReference type="GO" id="GO:0008483">
    <property type="term" value="F:transaminase activity"/>
    <property type="evidence" value="ECO:0007669"/>
    <property type="project" value="UniProtKB-KW"/>
</dbReference>
<dbReference type="RefSeq" id="WP_229488102.1">
    <property type="nucleotide sequence ID" value="NZ_JAIVFQ010000052.1"/>
</dbReference>
<evidence type="ECO:0000256" key="4">
    <source>
        <dbReference type="ARBA" id="ARBA00022679"/>
    </source>
</evidence>
<dbReference type="InterPro" id="IPR004839">
    <property type="entry name" value="Aminotransferase_I/II_large"/>
</dbReference>
<dbReference type="InterPro" id="IPR004838">
    <property type="entry name" value="NHTrfase_class1_PyrdxlP-BS"/>
</dbReference>
<accession>A0ABS8IEN6</accession>
<keyword evidence="3 6" id="KW-0032">Aminotransferase</keyword>
<comment type="cofactor">
    <cofactor evidence="1 6">
        <name>pyridoxal 5'-phosphate</name>
        <dbReference type="ChEBI" id="CHEBI:597326"/>
    </cofactor>
</comment>
<dbReference type="EC" id="2.6.1.-" evidence="6"/>
<keyword evidence="9" id="KW-1185">Reference proteome</keyword>
<sequence>MKLAARVSQVTPSLTLAIAAKAKALKAEGIDVCSFSAGEPDFDTPAHIKAAAVKALDEGKTKYGAAAGEPKLREAIAHKLKIDNGLDYKSENVIVTNGGKHSLYNLMVALIDSGDEVIIPAPYWLSYPEMVTLVGGVSVIVSTDATTGYKITPEQLRKAITPRTKLFILNSPSNPTGMVYTPDEIKALAQVVVDADIFVVSDEIYEKILYDGAEHISIGSLGKEIFDRTLISNGFAKAYSMTGWRLGYLAGPVEIIKAASTIQGHSTSNVCTFAQYGAIAALQSSQDCVEEMRQAFTKRRQVMLDRLNAIPGLSTASPDGAFYLFPDISKTGLKSLEFCDALLEEHQVAVIPGIAFGADDNIRLSYATDMATIEKGMDRLEKFVKSRI</sequence>
<comment type="similarity">
    <text evidence="2 6">Belongs to the class-I pyridoxal-phosphate-dependent aminotransferase family.</text>
</comment>
<reference evidence="8 9" key="1">
    <citation type="journal article" date="2021" name="Microorganisms">
        <title>Genome Evolution of Filamentous Cyanobacterium Nostoc Species: From Facultative Symbiosis to Free Living.</title>
        <authorList>
            <person name="Huo D."/>
            <person name="Li H."/>
            <person name="Cai F."/>
            <person name="Guo X."/>
            <person name="Qiao Z."/>
            <person name="Wang W."/>
            <person name="Yu G."/>
            <person name="Li R."/>
        </authorList>
    </citation>
    <scope>NUCLEOTIDE SEQUENCE [LARGE SCALE GENOMIC DNA]</scope>
    <source>
        <strain evidence="8 9">CHAB 5714</strain>
    </source>
</reference>
<dbReference type="PANTHER" id="PTHR46383:SF1">
    <property type="entry name" value="ASPARTATE AMINOTRANSFERASE"/>
    <property type="match status" value="1"/>
</dbReference>
<evidence type="ECO:0000313" key="8">
    <source>
        <dbReference type="EMBL" id="MCC5602553.1"/>
    </source>
</evidence>
<dbReference type="Proteomes" id="UP001199525">
    <property type="component" value="Unassembled WGS sequence"/>
</dbReference>
<dbReference type="CDD" id="cd00609">
    <property type="entry name" value="AAT_like"/>
    <property type="match status" value="1"/>
</dbReference>
<feature type="domain" description="Aminotransferase class I/classII large" evidence="7">
    <location>
        <begin position="31"/>
        <end position="380"/>
    </location>
</feature>
<dbReference type="PANTHER" id="PTHR46383">
    <property type="entry name" value="ASPARTATE AMINOTRANSFERASE"/>
    <property type="match status" value="1"/>
</dbReference>
<evidence type="ECO:0000256" key="3">
    <source>
        <dbReference type="ARBA" id="ARBA00022576"/>
    </source>
</evidence>
<proteinExistence type="inferred from homology"/>
<gene>
    <name evidence="8" type="ORF">LC586_26020</name>
</gene>
<name>A0ABS8IEN6_9NOSO</name>
<dbReference type="Gene3D" id="3.90.1150.10">
    <property type="entry name" value="Aspartate Aminotransferase, domain 1"/>
    <property type="match status" value="1"/>
</dbReference>
<evidence type="ECO:0000259" key="7">
    <source>
        <dbReference type="Pfam" id="PF00155"/>
    </source>
</evidence>
<dbReference type="EMBL" id="JAIVFQ010000052">
    <property type="protein sequence ID" value="MCC5602553.1"/>
    <property type="molecule type" value="Genomic_DNA"/>
</dbReference>
<dbReference type="Gene3D" id="3.40.640.10">
    <property type="entry name" value="Type I PLP-dependent aspartate aminotransferase-like (Major domain)"/>
    <property type="match status" value="1"/>
</dbReference>
<dbReference type="InterPro" id="IPR015421">
    <property type="entry name" value="PyrdxlP-dep_Trfase_major"/>
</dbReference>
<organism evidence="8 9">
    <name type="scientific">Nostoc favosum CHAB5714</name>
    <dbReference type="NCBI Taxonomy" id="2780399"/>
    <lineage>
        <taxon>Bacteria</taxon>
        <taxon>Bacillati</taxon>
        <taxon>Cyanobacteriota</taxon>
        <taxon>Cyanophyceae</taxon>
        <taxon>Nostocales</taxon>
        <taxon>Nostocaceae</taxon>
        <taxon>Nostoc</taxon>
        <taxon>Nostoc favosum</taxon>
    </lineage>
</organism>
<keyword evidence="5" id="KW-0663">Pyridoxal phosphate</keyword>
<evidence type="ECO:0000313" key="9">
    <source>
        <dbReference type="Proteomes" id="UP001199525"/>
    </source>
</evidence>
<dbReference type="InterPro" id="IPR015424">
    <property type="entry name" value="PyrdxlP-dep_Trfase"/>
</dbReference>
<dbReference type="InterPro" id="IPR050596">
    <property type="entry name" value="AspAT/PAT-like"/>
</dbReference>
<dbReference type="Pfam" id="PF00155">
    <property type="entry name" value="Aminotran_1_2"/>
    <property type="match status" value="1"/>
</dbReference>
<evidence type="ECO:0000256" key="5">
    <source>
        <dbReference type="ARBA" id="ARBA00022898"/>
    </source>
</evidence>
<keyword evidence="4 6" id="KW-0808">Transferase</keyword>
<dbReference type="SUPFAM" id="SSF53383">
    <property type="entry name" value="PLP-dependent transferases"/>
    <property type="match status" value="1"/>
</dbReference>
<comment type="caution">
    <text evidence="8">The sequence shown here is derived from an EMBL/GenBank/DDBJ whole genome shotgun (WGS) entry which is preliminary data.</text>
</comment>
<dbReference type="PROSITE" id="PS00105">
    <property type="entry name" value="AA_TRANSFER_CLASS_1"/>
    <property type="match status" value="1"/>
</dbReference>